<feature type="compositionally biased region" description="Polar residues" evidence="1">
    <location>
        <begin position="164"/>
        <end position="183"/>
    </location>
</feature>
<feature type="compositionally biased region" description="Polar residues" evidence="1">
    <location>
        <begin position="230"/>
        <end position="251"/>
    </location>
</feature>
<proteinExistence type="predicted"/>
<feature type="compositionally biased region" description="Polar residues" evidence="1">
    <location>
        <begin position="402"/>
        <end position="423"/>
    </location>
</feature>
<dbReference type="EMBL" id="JAAAXW010000218">
    <property type="protein sequence ID" value="KAF9540028.1"/>
    <property type="molecule type" value="Genomic_DNA"/>
</dbReference>
<evidence type="ECO:0000313" key="3">
    <source>
        <dbReference type="Proteomes" id="UP000723463"/>
    </source>
</evidence>
<sequence length="647" mass="70927">MDYSTARLECLKILKSPSFDWFGEAYQLRPSELLERNITPPNQTSRNLPKRDHQSFAAGRTGHGGRVHGVEDDDAGYSRSDSGADDEDEGDEDEPLQVPAKHRAVCRELQTKRSRTDIYIDNMIIQPQESSSEELVIETLPRSEDITKEEAGQNRVTQVDEASLSRSLTPAHSETIAEHQTVNPAEENSGHGLDMPSETTLSRGADPPVVEPTPPASVFADSSAPFDQAMPNSEESQFQVETNSQARQSPSIAPREIKDPQESSFKDPRETDNRSLETRDVEISFASLPTTDVLVKGIYAMDANPAAVDETSHQLAEPPTKEQRASPSQPPGSPTPDGRIPASHATESTVAKPQPTGIPLAEARLIEGPEPHVASAPRSTHPHSFPTHGSANLPDRRLDNNFGVTSVQETDQSPVEMYSQSVPSEMDPPLYSDGEETPHQNNSHNSPNSYTYNNSHTHTSHNNSVNQEDDYVDPNDVSPEVSTQYTLSKQSSVVSAFDWFPANQEQAARISLQEQELRSQSTLMRSNASNPQTDGNSGYNYDDYDFRGDGSSSSSSRLRSRGVHAQEQEQRRQHQHGSLIRLPSDPMDVDALGSTLGSQNDFGYGYHRGGTGSGGAIQGFRSAFERGESAEGGEDGALSEWIHDDEW</sequence>
<feature type="region of interest" description="Disordered" evidence="1">
    <location>
        <begin position="306"/>
        <end position="484"/>
    </location>
</feature>
<name>A0A9P6F255_9FUNG</name>
<feature type="compositionally biased region" description="Basic and acidic residues" evidence="1">
    <location>
        <begin position="255"/>
        <end position="280"/>
    </location>
</feature>
<comment type="caution">
    <text evidence="2">The sequence shown here is derived from an EMBL/GenBank/DDBJ whole genome shotgun (WGS) entry which is preliminary data.</text>
</comment>
<feature type="region of interest" description="Disordered" evidence="1">
    <location>
        <begin position="143"/>
        <end position="280"/>
    </location>
</feature>
<protein>
    <submittedName>
        <fullName evidence="2">Uncharacterized protein</fullName>
    </submittedName>
</protein>
<feature type="compositionally biased region" description="Low complexity" evidence="1">
    <location>
        <begin position="439"/>
        <end position="464"/>
    </location>
</feature>
<evidence type="ECO:0000313" key="2">
    <source>
        <dbReference type="EMBL" id="KAF9540028.1"/>
    </source>
</evidence>
<feature type="compositionally biased region" description="Polar residues" evidence="1">
    <location>
        <begin position="519"/>
        <end position="533"/>
    </location>
</feature>
<reference evidence="2" key="1">
    <citation type="journal article" date="2020" name="Fungal Divers.">
        <title>Resolving the Mortierellaceae phylogeny through synthesis of multi-gene phylogenetics and phylogenomics.</title>
        <authorList>
            <person name="Vandepol N."/>
            <person name="Liber J."/>
            <person name="Desiro A."/>
            <person name="Na H."/>
            <person name="Kennedy M."/>
            <person name="Barry K."/>
            <person name="Grigoriev I.V."/>
            <person name="Miller A.N."/>
            <person name="O'Donnell K."/>
            <person name="Stajich J.E."/>
            <person name="Bonito G."/>
        </authorList>
    </citation>
    <scope>NUCLEOTIDE SEQUENCE</scope>
    <source>
        <strain evidence="2">NRRL 2591</strain>
    </source>
</reference>
<dbReference type="AlphaFoldDB" id="A0A9P6F255"/>
<gene>
    <name evidence="2" type="ORF">EC957_004695</name>
</gene>
<keyword evidence="3" id="KW-1185">Reference proteome</keyword>
<evidence type="ECO:0000256" key="1">
    <source>
        <dbReference type="SAM" id="MobiDB-lite"/>
    </source>
</evidence>
<dbReference type="Proteomes" id="UP000723463">
    <property type="component" value="Unassembled WGS sequence"/>
</dbReference>
<feature type="region of interest" description="Disordered" evidence="1">
    <location>
        <begin position="33"/>
        <end position="99"/>
    </location>
</feature>
<feature type="region of interest" description="Disordered" evidence="1">
    <location>
        <begin position="519"/>
        <end position="585"/>
    </location>
</feature>
<feature type="region of interest" description="Disordered" evidence="1">
    <location>
        <begin position="628"/>
        <end position="647"/>
    </location>
</feature>
<organism evidence="2 3">
    <name type="scientific">Mortierella hygrophila</name>
    <dbReference type="NCBI Taxonomy" id="979708"/>
    <lineage>
        <taxon>Eukaryota</taxon>
        <taxon>Fungi</taxon>
        <taxon>Fungi incertae sedis</taxon>
        <taxon>Mucoromycota</taxon>
        <taxon>Mortierellomycotina</taxon>
        <taxon>Mortierellomycetes</taxon>
        <taxon>Mortierellales</taxon>
        <taxon>Mortierellaceae</taxon>
        <taxon>Mortierella</taxon>
    </lineage>
</organism>
<accession>A0A9P6F255</accession>
<feature type="compositionally biased region" description="Basic and acidic residues" evidence="1">
    <location>
        <begin position="143"/>
        <end position="152"/>
    </location>
</feature>
<feature type="compositionally biased region" description="Acidic residues" evidence="1">
    <location>
        <begin position="83"/>
        <end position="95"/>
    </location>
</feature>